<dbReference type="InterPro" id="IPR003010">
    <property type="entry name" value="C-N_Hydrolase"/>
</dbReference>
<dbReference type="Proteomes" id="UP001143370">
    <property type="component" value="Unassembled WGS sequence"/>
</dbReference>
<reference evidence="3" key="2">
    <citation type="submission" date="2023-01" db="EMBL/GenBank/DDBJ databases">
        <authorList>
            <person name="Sun Q."/>
            <person name="Evtushenko L."/>
        </authorList>
    </citation>
    <scope>NUCLEOTIDE SEQUENCE</scope>
    <source>
        <strain evidence="3">VKM B-2484</strain>
    </source>
</reference>
<keyword evidence="1" id="KW-1133">Transmembrane helix</keyword>
<dbReference type="Gene3D" id="3.60.110.10">
    <property type="entry name" value="Carbon-nitrogen hydrolase"/>
    <property type="match status" value="1"/>
</dbReference>
<evidence type="ECO:0000313" key="3">
    <source>
        <dbReference type="EMBL" id="GLK70171.1"/>
    </source>
</evidence>
<dbReference type="SUPFAM" id="SSF56317">
    <property type="entry name" value="Carbon-nitrogen hydrolase"/>
    <property type="match status" value="1"/>
</dbReference>
<sequence length="356" mass="38796">MLFPALWAWAPNRVTAAAVSMGYFLAASRGLPQGVASFFGTSVWAGSLLWVGASLAFVLVQTVLWTPDPGMTRALRFLLATGLMAVPPFGIVGWAQPATAAGVLFPGWGWWGLAATMISLAMLTMAWGHLVGILLASVWLWSAANWEPPVAPPAWTGMEMTKGARLGRDASIEQHRELIRLVLQAVGVANAHVVVLPENALGIWTPTVEHLWRDTLEGRDLMVIAGAMTVDRGGYDSVVMGITADGGHVIYRARMPVPVAMWQPWRWITDEPGGARAHFFANPTVEFGGNRLVPLICYEQLILWPVLESMLYQPDLLVGISNAWWAGNSSIPGIQRANLQAWARLFDRPLVISVNM</sequence>
<feature type="domain" description="CN hydrolase" evidence="2">
    <location>
        <begin position="26"/>
        <end position="344"/>
    </location>
</feature>
<dbReference type="AlphaFoldDB" id="A0A9W6J3J5"/>
<evidence type="ECO:0000313" key="4">
    <source>
        <dbReference type="Proteomes" id="UP001143370"/>
    </source>
</evidence>
<dbReference type="InterPro" id="IPR036526">
    <property type="entry name" value="C-N_Hydrolase_sf"/>
</dbReference>
<protein>
    <submittedName>
        <fullName evidence="3">Conjugal transfer protein TraB</fullName>
    </submittedName>
</protein>
<evidence type="ECO:0000256" key="1">
    <source>
        <dbReference type="SAM" id="Phobius"/>
    </source>
</evidence>
<evidence type="ECO:0000259" key="2">
    <source>
        <dbReference type="Pfam" id="PF00795"/>
    </source>
</evidence>
<comment type="caution">
    <text evidence="3">The sequence shown here is derived from an EMBL/GenBank/DDBJ whole genome shotgun (WGS) entry which is preliminary data.</text>
</comment>
<keyword evidence="1" id="KW-0472">Membrane</keyword>
<reference evidence="3" key="1">
    <citation type="journal article" date="2014" name="Int. J. Syst. Evol. Microbiol.">
        <title>Complete genome sequence of Corynebacterium casei LMG S-19264T (=DSM 44701T), isolated from a smear-ripened cheese.</title>
        <authorList>
            <consortium name="US DOE Joint Genome Institute (JGI-PGF)"/>
            <person name="Walter F."/>
            <person name="Albersmeier A."/>
            <person name="Kalinowski J."/>
            <person name="Ruckert C."/>
        </authorList>
    </citation>
    <scope>NUCLEOTIDE SEQUENCE</scope>
    <source>
        <strain evidence="3">VKM B-2484</strain>
    </source>
</reference>
<gene>
    <name evidence="3" type="ORF">GCM10017643_02860</name>
</gene>
<feature type="transmembrane region" description="Helical" evidence="1">
    <location>
        <begin position="108"/>
        <end position="141"/>
    </location>
</feature>
<keyword evidence="1" id="KW-0812">Transmembrane</keyword>
<feature type="transmembrane region" description="Helical" evidence="1">
    <location>
        <begin position="77"/>
        <end position="96"/>
    </location>
</feature>
<dbReference type="Pfam" id="PF00795">
    <property type="entry name" value="CN_hydrolase"/>
    <property type="match status" value="1"/>
</dbReference>
<feature type="transmembrane region" description="Helical" evidence="1">
    <location>
        <begin position="42"/>
        <end position="65"/>
    </location>
</feature>
<accession>A0A9W6J3J5</accession>
<proteinExistence type="predicted"/>
<organism evidence="3 4">
    <name type="scientific">Ancylobacter dichloromethanicus</name>
    <dbReference type="NCBI Taxonomy" id="518825"/>
    <lineage>
        <taxon>Bacteria</taxon>
        <taxon>Pseudomonadati</taxon>
        <taxon>Pseudomonadota</taxon>
        <taxon>Alphaproteobacteria</taxon>
        <taxon>Hyphomicrobiales</taxon>
        <taxon>Xanthobacteraceae</taxon>
        <taxon>Ancylobacter</taxon>
    </lineage>
</organism>
<dbReference type="EMBL" id="BSFJ01000002">
    <property type="protein sequence ID" value="GLK70171.1"/>
    <property type="molecule type" value="Genomic_DNA"/>
</dbReference>
<name>A0A9W6J3J5_9HYPH</name>
<dbReference type="NCBIfam" id="NF010398">
    <property type="entry name" value="PRK13825.1-2"/>
    <property type="match status" value="1"/>
</dbReference>
<keyword evidence="4" id="KW-1185">Reference proteome</keyword>